<dbReference type="eggNOG" id="COG2141">
    <property type="taxonomic scope" value="Bacteria"/>
</dbReference>
<protein>
    <submittedName>
        <fullName evidence="6">Alkanesulfonate monooxygenase</fullName>
        <ecNumber evidence="6">1.14.14.5</ecNumber>
    </submittedName>
</protein>
<proteinExistence type="predicted"/>
<keyword evidence="3 6" id="KW-0560">Oxidoreductase</keyword>
<dbReference type="STRING" id="582744.Msip34_0121"/>
<reference evidence="6 7" key="2">
    <citation type="journal article" date="2011" name="J. Bacteriol.">
        <title>Genomes of three methylotrophs from a single niche uncover genetic and metabolic divergence of Methylophilaceae.</title>
        <authorList>
            <person name="Lapidus A."/>
            <person name="Clum A."/>
            <person name="Labutti K."/>
            <person name="Kaluzhnaya M.G."/>
            <person name="Lim S."/>
            <person name="Beck D.A."/>
            <person name="Glavina Del Rio T."/>
            <person name="Nolan M."/>
            <person name="Mavromatis K."/>
            <person name="Huntemann M."/>
            <person name="Lucas S."/>
            <person name="Lidstrom M.E."/>
            <person name="Ivanova N."/>
            <person name="Chistoserdova L."/>
        </authorList>
    </citation>
    <scope>NUCLEOTIDE SEQUENCE [LARGE SCALE GENOMIC DNA]</scope>
    <source>
        <strain evidence="6 7">SIP3-4</strain>
    </source>
</reference>
<dbReference type="HOGENOM" id="CLU_027853_1_0_4"/>
<evidence type="ECO:0000313" key="7">
    <source>
        <dbReference type="Proteomes" id="UP000002743"/>
    </source>
</evidence>
<dbReference type="RefSeq" id="WP_015829146.1">
    <property type="nucleotide sequence ID" value="NC_012969.1"/>
</dbReference>
<evidence type="ECO:0000256" key="4">
    <source>
        <dbReference type="ARBA" id="ARBA00023033"/>
    </source>
</evidence>
<dbReference type="SUPFAM" id="SSF51679">
    <property type="entry name" value="Bacterial luciferase-like"/>
    <property type="match status" value="1"/>
</dbReference>
<keyword evidence="7" id="KW-1185">Reference proteome</keyword>
<keyword evidence="2" id="KW-0288">FMN</keyword>
<evidence type="ECO:0000256" key="3">
    <source>
        <dbReference type="ARBA" id="ARBA00023002"/>
    </source>
</evidence>
<evidence type="ECO:0000259" key="5">
    <source>
        <dbReference type="Pfam" id="PF00296"/>
    </source>
</evidence>
<name>C6X8A0_METGS</name>
<evidence type="ECO:0000313" key="6">
    <source>
        <dbReference type="EMBL" id="ACT49370.1"/>
    </source>
</evidence>
<dbReference type="PANTHER" id="PTHR42847">
    <property type="entry name" value="ALKANESULFONATE MONOOXYGENASE"/>
    <property type="match status" value="1"/>
</dbReference>
<dbReference type="EC" id="1.14.14.5" evidence="6"/>
<dbReference type="PANTHER" id="PTHR42847:SF4">
    <property type="entry name" value="ALKANESULFONATE MONOOXYGENASE-RELATED"/>
    <property type="match status" value="1"/>
</dbReference>
<organism evidence="6 7">
    <name type="scientific">Methylovorus glucosotrophus (strain SIP3-4)</name>
    <dbReference type="NCBI Taxonomy" id="582744"/>
    <lineage>
        <taxon>Bacteria</taxon>
        <taxon>Pseudomonadati</taxon>
        <taxon>Pseudomonadota</taxon>
        <taxon>Betaproteobacteria</taxon>
        <taxon>Nitrosomonadales</taxon>
        <taxon>Methylophilaceae</taxon>
        <taxon>Methylovorus</taxon>
    </lineage>
</organism>
<sequence>MTIQFYWQVPTRGDGRLADAAVKLRGERSDDQPYFTAGVTDPRGRQFNYYDHLHQIGKAAELAGFDGLLVPNDPQGEESWIVAGYLTRNTRRVKVLAAFDSARGSAVYAAKNAVSYQRYSNSRFAWQIATPADAAERRANGDFIDDADIPQRTEEFVTVARHVITETGYSFKGRFFEVLEGGFKGPLSGQAVPQVFLTGQTEADLAVSAKLADVHVFEALPLAELKPHLERLQELSAKAGRPVQAALRIDLLVRETAAEAVHDAARQARQQGQTALPDQAGLWPLQTPGAGAARATLVGDADQVIATLTDYAAAGITVFQLGAVPALEEAYRIGEQVLPTLRARLGLTQQQAA</sequence>
<evidence type="ECO:0000256" key="1">
    <source>
        <dbReference type="ARBA" id="ARBA00022630"/>
    </source>
</evidence>
<dbReference type="EMBL" id="CP001674">
    <property type="protein sequence ID" value="ACT49370.1"/>
    <property type="molecule type" value="Genomic_DNA"/>
</dbReference>
<dbReference type="GO" id="GO:0046306">
    <property type="term" value="P:alkanesulfonate catabolic process"/>
    <property type="evidence" value="ECO:0007669"/>
    <property type="project" value="TreeGrafter"/>
</dbReference>
<accession>C6X8A0</accession>
<dbReference type="OrthoDB" id="9814695at2"/>
<dbReference type="InterPro" id="IPR011251">
    <property type="entry name" value="Luciferase-like_dom"/>
</dbReference>
<dbReference type="Pfam" id="PF00296">
    <property type="entry name" value="Bac_luciferase"/>
    <property type="match status" value="1"/>
</dbReference>
<evidence type="ECO:0000256" key="2">
    <source>
        <dbReference type="ARBA" id="ARBA00022643"/>
    </source>
</evidence>
<dbReference type="Gene3D" id="3.20.20.30">
    <property type="entry name" value="Luciferase-like domain"/>
    <property type="match status" value="1"/>
</dbReference>
<dbReference type="GO" id="GO:0008726">
    <property type="term" value="F:alkanesulfonate monooxygenase activity"/>
    <property type="evidence" value="ECO:0007669"/>
    <property type="project" value="UniProtKB-EC"/>
</dbReference>
<feature type="domain" description="Luciferase-like" evidence="5">
    <location>
        <begin position="48"/>
        <end position="317"/>
    </location>
</feature>
<reference evidence="7" key="1">
    <citation type="submission" date="2009-07" db="EMBL/GenBank/DDBJ databases">
        <title>Complete sequence of chromosome of Methylovorus sp. SIP3-4.</title>
        <authorList>
            <person name="Lucas S."/>
            <person name="Copeland A."/>
            <person name="Lapidus A."/>
            <person name="Glavina del Rio T."/>
            <person name="Tice H."/>
            <person name="Bruce D."/>
            <person name="Goodwin L."/>
            <person name="Pitluck S."/>
            <person name="Clum A."/>
            <person name="Larimer F."/>
            <person name="Land M."/>
            <person name="Hauser L."/>
            <person name="Kyrpides N."/>
            <person name="Mikhailova N."/>
            <person name="Kayluzhnaya M."/>
            <person name="Chistoserdova L."/>
        </authorList>
    </citation>
    <scope>NUCLEOTIDE SEQUENCE [LARGE SCALE GENOMIC DNA]</scope>
    <source>
        <strain evidence="7">SIP3-4</strain>
    </source>
</reference>
<dbReference type="InterPro" id="IPR036661">
    <property type="entry name" value="Luciferase-like_sf"/>
</dbReference>
<keyword evidence="1" id="KW-0285">Flavoprotein</keyword>
<gene>
    <name evidence="6" type="ordered locus">Msip34_0121</name>
</gene>
<dbReference type="Proteomes" id="UP000002743">
    <property type="component" value="Chromosome"/>
</dbReference>
<dbReference type="KEGG" id="mei:Msip34_0121"/>
<dbReference type="InterPro" id="IPR050172">
    <property type="entry name" value="SsuD_RutA_monooxygenase"/>
</dbReference>
<keyword evidence="4 6" id="KW-0503">Monooxygenase</keyword>
<dbReference type="AlphaFoldDB" id="C6X8A0"/>